<evidence type="ECO:0000313" key="1">
    <source>
        <dbReference type="Ensembl" id="ENSFHEP00000004137.1"/>
    </source>
</evidence>
<protein>
    <submittedName>
        <fullName evidence="1">Uncharacterized protein</fullName>
    </submittedName>
</protein>
<keyword evidence="2" id="KW-1185">Reference proteome</keyword>
<dbReference type="Ensembl" id="ENSFHET00000009345.1">
    <property type="protein sequence ID" value="ENSFHEP00000004137.1"/>
    <property type="gene ID" value="ENSFHEG00000005059.1"/>
</dbReference>
<evidence type="ECO:0000313" key="2">
    <source>
        <dbReference type="Proteomes" id="UP000265000"/>
    </source>
</evidence>
<name>A0A3Q2NXJ2_FUNHE</name>
<reference evidence="1" key="1">
    <citation type="submission" date="2025-08" db="UniProtKB">
        <authorList>
            <consortium name="Ensembl"/>
        </authorList>
    </citation>
    <scope>IDENTIFICATION</scope>
</reference>
<sequence length="106" mass="12048">MKDSLTYRLRRLTKRLLRVCPPASPPKEELVSMATGGICQLEAEPVDPRLYVGEIKGGMRPSMKLVVMGIIDKKPKRLVHTHLCLDGNFLLFQTKCVKFHQQSTEK</sequence>
<dbReference type="Proteomes" id="UP000265000">
    <property type="component" value="Unplaced"/>
</dbReference>
<organism evidence="1 2">
    <name type="scientific">Fundulus heteroclitus</name>
    <name type="common">Killifish</name>
    <name type="synonym">Mummichog</name>
    <dbReference type="NCBI Taxonomy" id="8078"/>
    <lineage>
        <taxon>Eukaryota</taxon>
        <taxon>Metazoa</taxon>
        <taxon>Chordata</taxon>
        <taxon>Craniata</taxon>
        <taxon>Vertebrata</taxon>
        <taxon>Euteleostomi</taxon>
        <taxon>Actinopterygii</taxon>
        <taxon>Neopterygii</taxon>
        <taxon>Teleostei</taxon>
        <taxon>Neoteleostei</taxon>
        <taxon>Acanthomorphata</taxon>
        <taxon>Ovalentaria</taxon>
        <taxon>Atherinomorphae</taxon>
        <taxon>Cyprinodontiformes</taxon>
        <taxon>Fundulidae</taxon>
        <taxon>Fundulus</taxon>
    </lineage>
</organism>
<accession>A0A3Q2NXJ2</accession>
<dbReference type="AlphaFoldDB" id="A0A3Q2NXJ2"/>
<proteinExistence type="predicted"/>
<reference evidence="1" key="2">
    <citation type="submission" date="2025-09" db="UniProtKB">
        <authorList>
            <consortium name="Ensembl"/>
        </authorList>
    </citation>
    <scope>IDENTIFICATION</scope>
</reference>